<dbReference type="Pfam" id="PF14028">
    <property type="entry name" value="Lant_dehydr_C"/>
    <property type="match status" value="1"/>
</dbReference>
<dbReference type="Pfam" id="PF04738">
    <property type="entry name" value="Lant_dehydr_N"/>
    <property type="match status" value="1"/>
</dbReference>
<gene>
    <name evidence="4" type="ORF">ACFSL2_00880</name>
</gene>
<dbReference type="Proteomes" id="UP001597338">
    <property type="component" value="Unassembled WGS sequence"/>
</dbReference>
<accession>A0ABW4V605</accession>
<dbReference type="RefSeq" id="WP_377196035.1">
    <property type="nucleotide sequence ID" value="NZ_JBHUHF010000001.1"/>
</dbReference>
<evidence type="ECO:0000256" key="1">
    <source>
        <dbReference type="SAM" id="MobiDB-lite"/>
    </source>
</evidence>
<keyword evidence="5" id="KW-1185">Reference proteome</keyword>
<feature type="domain" description="Lantibiotic dehydratase N-terminal" evidence="2">
    <location>
        <begin position="44"/>
        <end position="657"/>
    </location>
</feature>
<reference evidence="5" key="1">
    <citation type="journal article" date="2019" name="Int. J. Syst. Evol. Microbiol.">
        <title>The Global Catalogue of Microorganisms (GCM) 10K type strain sequencing project: providing services to taxonomists for standard genome sequencing and annotation.</title>
        <authorList>
            <consortium name="The Broad Institute Genomics Platform"/>
            <consortium name="The Broad Institute Genome Sequencing Center for Infectious Disease"/>
            <person name="Wu L."/>
            <person name="Ma J."/>
        </authorList>
    </citation>
    <scope>NUCLEOTIDE SEQUENCE [LARGE SCALE GENOMIC DNA]</scope>
    <source>
        <strain evidence="5">CCM 7043</strain>
    </source>
</reference>
<evidence type="ECO:0000313" key="5">
    <source>
        <dbReference type="Proteomes" id="UP001597338"/>
    </source>
</evidence>
<feature type="domain" description="Thiopeptide-type bacteriocin biosynthesis" evidence="3">
    <location>
        <begin position="726"/>
        <end position="985"/>
    </location>
</feature>
<dbReference type="InterPro" id="IPR006827">
    <property type="entry name" value="Lant_deHydtase_N"/>
</dbReference>
<protein>
    <submittedName>
        <fullName evidence="4">Lantibiotic dehydratase</fullName>
    </submittedName>
</protein>
<organism evidence="4 5">
    <name type="scientific">Promicromonospora aerolata</name>
    <dbReference type="NCBI Taxonomy" id="195749"/>
    <lineage>
        <taxon>Bacteria</taxon>
        <taxon>Bacillati</taxon>
        <taxon>Actinomycetota</taxon>
        <taxon>Actinomycetes</taxon>
        <taxon>Micrococcales</taxon>
        <taxon>Promicromonosporaceae</taxon>
        <taxon>Promicromonospora</taxon>
    </lineage>
</organism>
<evidence type="ECO:0000259" key="3">
    <source>
        <dbReference type="Pfam" id="PF14028"/>
    </source>
</evidence>
<evidence type="ECO:0000259" key="2">
    <source>
        <dbReference type="Pfam" id="PF04738"/>
    </source>
</evidence>
<comment type="caution">
    <text evidence="4">The sequence shown here is derived from an EMBL/GenBank/DDBJ whole genome shotgun (WGS) entry which is preliminary data.</text>
</comment>
<evidence type="ECO:0000313" key="4">
    <source>
        <dbReference type="EMBL" id="MFD2024057.1"/>
    </source>
</evidence>
<feature type="region of interest" description="Disordered" evidence="1">
    <location>
        <begin position="988"/>
        <end position="1024"/>
    </location>
</feature>
<dbReference type="NCBIfam" id="TIGR03891">
    <property type="entry name" value="thiopep_ocin"/>
    <property type="match status" value="1"/>
</dbReference>
<dbReference type="EMBL" id="JBHUHF010000001">
    <property type="protein sequence ID" value="MFD2024057.1"/>
    <property type="molecule type" value="Genomic_DNA"/>
</dbReference>
<proteinExistence type="predicted"/>
<name>A0ABW4V605_9MICO</name>
<sequence length="1024" mass="111163">MYRHLPHALIRTAALPVSDQSPAFPGPDADPAHLLGWLRTLWAQAPFRTAVQNASPDLASAVATVLTATPVQDVRTVRRIALSVARYHLRATTRSSPFGRLAGIGPARFTETTEPTQVTHAASRVRTRPDALWLDAKVASLESDAEVLEHCQVVADATARRHGDTLVLPNRPGSDGPTEARLHATPALTKILELATHPIPVTALLDAVQQQYPHVPRDVVRTAIIGLVRERFLHTDVRPPATAPDPLAYLAAHPVEAVRDVAVAWTEDATTEGKSSAMTDLVSGTRVMVSAKVAREVERALAVMARTSPHPNGTPAWRAYRSRFLEVYSLGTLVPLTDLIDPVEGIGLPDGYRGADEQDTSKDVTGRDEHLLALVQQAVVTGAPEIILTASDVDALTTDQTGASQVPSNTAMNITVHAASATAIDQGQFRVVCGGLSVASGVTAGRFLPLLDPADHDERVEALAALPTLDRDAVRVQISGAALRARTQNVARTDQIVPDLIAVGEHNQDATIRLADLAVGATTSRMILVHLPTGRRIEPFVLHALEPVSATHPIVRFLYELPRAHTTVMAPFSWGAAGSLPFLPRVRTGRVILSEAQWKLGVGDIDQGRTKGSGQVDPSYILDVWLDRWGVPDHVFLGAYDRRLRLDLAEPGHRQLLLHEVRRQGRVTLTEAPDLTDYGWIGHAHQLTVEFAATQPSATAPEPLAGPALVRRPDVRQPGTARSCLLKIYTPADLMDTLLTDALETDLARETRIQDWWFIRYRDPDDHLKLRLRLRDPDDFGAVARHMADWATQARETGMVSRIRWETDTPEVGRYGTGAVLEAAEEFFVVDSQAAVAQAASSTHDLADQDKSGGLEESTWHAAVTVASMVDLAGGLLGQSDGLDWILRRPRRDSAERPDRSMQLLASRLAGPEGPALMGQTQHGQQLVAAWRQRRDALGQYAERLRSAGTDPAEVLGALLHMHHNRALGIDRDRETMILRAARQTALTLTTAPPTKTSRRDSGSDDVNAPDQPAPMHGLDAVPA</sequence>
<dbReference type="InterPro" id="IPR023809">
    <property type="entry name" value="Thiopep_bacteriocin_synth_dom"/>
</dbReference>